<feature type="domain" description="Response regulatory" evidence="10">
    <location>
        <begin position="4"/>
        <end position="118"/>
    </location>
</feature>
<reference evidence="11" key="1">
    <citation type="submission" date="2015-01" db="EMBL/GenBank/DDBJ databases">
        <authorList>
            <person name="Xiang T."/>
            <person name="Song Y."/>
            <person name="Huang L."/>
            <person name="Wang B."/>
            <person name="Wu P."/>
        </authorList>
    </citation>
    <scope>NUCLEOTIDE SEQUENCE [LARGE SCALE GENOMIC DNA]</scope>
    <source>
        <strain evidence="11">V1</strain>
    </source>
</reference>
<keyword evidence="4" id="KW-0902">Two-component regulatory system</keyword>
<dbReference type="SMART" id="SM00448">
    <property type="entry name" value="REC"/>
    <property type="match status" value="1"/>
</dbReference>
<keyword evidence="2" id="KW-0547">Nucleotide-binding</keyword>
<dbReference type="Gene3D" id="3.40.50.2300">
    <property type="match status" value="1"/>
</dbReference>
<dbReference type="PROSITE" id="PS00688">
    <property type="entry name" value="SIGMA54_INTERACT_3"/>
    <property type="match status" value="1"/>
</dbReference>
<dbReference type="InterPro" id="IPR002078">
    <property type="entry name" value="Sigma_54_int"/>
</dbReference>
<dbReference type="PROSITE" id="PS50045">
    <property type="entry name" value="SIGMA54_INTERACT_4"/>
    <property type="match status" value="1"/>
</dbReference>
<evidence type="ECO:0000256" key="2">
    <source>
        <dbReference type="ARBA" id="ARBA00022741"/>
    </source>
</evidence>
<dbReference type="PROSITE" id="PS50110">
    <property type="entry name" value="RESPONSE_REGULATORY"/>
    <property type="match status" value="1"/>
</dbReference>
<dbReference type="InterPro" id="IPR011006">
    <property type="entry name" value="CheY-like_superfamily"/>
</dbReference>
<dbReference type="CDD" id="cd00009">
    <property type="entry name" value="AAA"/>
    <property type="match status" value="1"/>
</dbReference>
<dbReference type="EMBL" id="CDNC01000048">
    <property type="protein sequence ID" value="CEM63117.1"/>
    <property type="molecule type" value="Genomic_DNA"/>
</dbReference>
<dbReference type="PROSITE" id="PS00676">
    <property type="entry name" value="SIGMA54_INTERACT_2"/>
    <property type="match status" value="1"/>
</dbReference>
<evidence type="ECO:0000313" key="11">
    <source>
        <dbReference type="EMBL" id="CEM63117.1"/>
    </source>
</evidence>
<reference evidence="13" key="2">
    <citation type="submission" date="2015-01" db="EMBL/GenBank/DDBJ databases">
        <authorList>
            <person name="Manzoor Shahid"/>
            <person name="Zubair Saima"/>
        </authorList>
    </citation>
    <scope>NUCLEOTIDE SEQUENCE [LARGE SCALE GENOMIC DNA]</scope>
    <source>
        <strain evidence="13">V1</strain>
    </source>
</reference>
<dbReference type="RefSeq" id="WP_002697984.1">
    <property type="nucleotide sequence ID" value="NZ_CDNC01000048.1"/>
</dbReference>
<dbReference type="Proteomes" id="UP000042527">
    <property type="component" value="Unassembled WGS sequence"/>
</dbReference>
<sequence>MKFSILIIDDEKNIREGLQMALEDEGYEVFTASDGKKGLDIAFSNDIDLVITDLKMPEISGEEVLRRISSETPGVPVIVLTGHGTVETAVEAMRTGAYDFLTKPLDLDRLSLLVRRALQNRELVLQHRELLKELGDKKSFEHIIGKTAVMEKVFETVKKAAASKASVFITGESGVGKELIANAIHNLSARKDKPLVKVHCASFSEGLLESELFGHEKGAFTGAINRVKGRFELAHKGSIFLDEIGEVSMAVQVKLLRVLQERQFERVGGQETIDVDVRIISATNRNLEEEIKNGTFREDLYYRLNVVHIHVPPLRERKDDLPLMITAFVKEFADENGKEITSIEPKARTALYAYDWPGNIRQLRNCIESAVVMSSDSIIRFDDLPEPVRKIEDFSSIRVPMGVSMAEAEKEIILQTLAAQGGNKTKTADVLGIGRKTLHTKLDKYEQEAKESVQEV</sequence>
<dbReference type="Gene3D" id="1.10.8.60">
    <property type="match status" value="1"/>
</dbReference>
<dbReference type="InterPro" id="IPR025943">
    <property type="entry name" value="Sigma_54_int_dom_ATP-bd_2"/>
</dbReference>
<dbReference type="GO" id="GO:0043565">
    <property type="term" value="F:sequence-specific DNA binding"/>
    <property type="evidence" value="ECO:0007669"/>
    <property type="project" value="InterPro"/>
</dbReference>
<feature type="modified residue" description="4-aspartylphosphate" evidence="8">
    <location>
        <position position="53"/>
    </location>
</feature>
<evidence type="ECO:0000256" key="6">
    <source>
        <dbReference type="ARBA" id="ARBA00023125"/>
    </source>
</evidence>
<proteinExistence type="predicted"/>
<evidence type="ECO:0000256" key="1">
    <source>
        <dbReference type="ARBA" id="ARBA00022553"/>
    </source>
</evidence>
<dbReference type="FunFam" id="3.40.50.300:FF:000006">
    <property type="entry name" value="DNA-binding transcriptional regulator NtrC"/>
    <property type="match status" value="1"/>
</dbReference>
<dbReference type="InterPro" id="IPR027417">
    <property type="entry name" value="P-loop_NTPase"/>
</dbReference>
<dbReference type="PRINTS" id="PR01590">
    <property type="entry name" value="HTHFIS"/>
</dbReference>
<dbReference type="PROSITE" id="PS00675">
    <property type="entry name" value="SIGMA54_INTERACT_1"/>
    <property type="match status" value="1"/>
</dbReference>
<dbReference type="Pfam" id="PF25601">
    <property type="entry name" value="AAA_lid_14"/>
    <property type="match status" value="1"/>
</dbReference>
<dbReference type="OrthoDB" id="9803970at2"/>
<dbReference type="GO" id="GO:0006355">
    <property type="term" value="P:regulation of DNA-templated transcription"/>
    <property type="evidence" value="ECO:0007669"/>
    <property type="project" value="InterPro"/>
</dbReference>
<dbReference type="Pfam" id="PF00158">
    <property type="entry name" value="Sigma54_activat"/>
    <property type="match status" value="1"/>
</dbReference>
<dbReference type="PANTHER" id="PTHR32071:SF122">
    <property type="entry name" value="SIGMA FACTOR"/>
    <property type="match status" value="1"/>
</dbReference>
<dbReference type="Proteomes" id="UP000323594">
    <property type="component" value="Chromosome"/>
</dbReference>
<organism evidence="11 13">
    <name type="scientific">Treponema phagedenis</name>
    <dbReference type="NCBI Taxonomy" id="162"/>
    <lineage>
        <taxon>Bacteria</taxon>
        <taxon>Pseudomonadati</taxon>
        <taxon>Spirochaetota</taxon>
        <taxon>Spirochaetia</taxon>
        <taxon>Spirochaetales</taxon>
        <taxon>Treponemataceae</taxon>
        <taxon>Treponema</taxon>
    </lineage>
</organism>
<evidence type="ECO:0000256" key="5">
    <source>
        <dbReference type="ARBA" id="ARBA00023015"/>
    </source>
</evidence>
<dbReference type="InterPro" id="IPR001789">
    <property type="entry name" value="Sig_transdc_resp-reg_receiver"/>
</dbReference>
<dbReference type="Pfam" id="PF02954">
    <property type="entry name" value="HTH_8"/>
    <property type="match status" value="1"/>
</dbReference>
<reference evidence="12 14" key="3">
    <citation type="submission" date="2019-08" db="EMBL/GenBank/DDBJ databases">
        <authorList>
            <person name="Kuhnert P."/>
        </authorList>
    </citation>
    <scope>NUCLEOTIDE SEQUENCE [LARGE SCALE GENOMIC DNA]</scope>
    <source>
        <strain evidence="12 14">B36.5</strain>
    </source>
</reference>
<keyword evidence="13" id="KW-1185">Reference proteome</keyword>
<dbReference type="AlphaFoldDB" id="A0A0B7GZQ0"/>
<evidence type="ECO:0000256" key="7">
    <source>
        <dbReference type="ARBA" id="ARBA00023163"/>
    </source>
</evidence>
<dbReference type="SUPFAM" id="SSF52540">
    <property type="entry name" value="P-loop containing nucleoside triphosphate hydrolases"/>
    <property type="match status" value="1"/>
</dbReference>
<gene>
    <name evidence="11" type="primary">atoC</name>
    <name evidence="12" type="ORF">FUT82_06905</name>
    <name evidence="11" type="ORF">TPHV1_60105</name>
</gene>
<feature type="domain" description="Sigma-54 factor interaction" evidence="9">
    <location>
        <begin position="143"/>
        <end position="372"/>
    </location>
</feature>
<evidence type="ECO:0000256" key="4">
    <source>
        <dbReference type="ARBA" id="ARBA00023012"/>
    </source>
</evidence>
<evidence type="ECO:0000313" key="12">
    <source>
        <dbReference type="EMBL" id="QEJ97749.1"/>
    </source>
</evidence>
<dbReference type="InterPro" id="IPR025662">
    <property type="entry name" value="Sigma_54_int_dom_ATP-bd_1"/>
</dbReference>
<dbReference type="GO" id="GO:0000160">
    <property type="term" value="P:phosphorelay signal transduction system"/>
    <property type="evidence" value="ECO:0007669"/>
    <property type="project" value="UniProtKB-KW"/>
</dbReference>
<dbReference type="SUPFAM" id="SSF52172">
    <property type="entry name" value="CheY-like"/>
    <property type="match status" value="1"/>
</dbReference>
<evidence type="ECO:0000256" key="8">
    <source>
        <dbReference type="PROSITE-ProRule" id="PRU00169"/>
    </source>
</evidence>
<dbReference type="InterPro" id="IPR058031">
    <property type="entry name" value="AAA_lid_NorR"/>
</dbReference>
<dbReference type="Gene3D" id="1.10.10.60">
    <property type="entry name" value="Homeodomain-like"/>
    <property type="match status" value="1"/>
</dbReference>
<keyword evidence="6" id="KW-0238">DNA-binding</keyword>
<dbReference type="InterPro" id="IPR009057">
    <property type="entry name" value="Homeodomain-like_sf"/>
</dbReference>
<keyword evidence="5" id="KW-0805">Transcription regulation</keyword>
<dbReference type="InterPro" id="IPR003593">
    <property type="entry name" value="AAA+_ATPase"/>
</dbReference>
<evidence type="ECO:0000259" key="10">
    <source>
        <dbReference type="PROSITE" id="PS50110"/>
    </source>
</evidence>
<dbReference type="Gene3D" id="3.40.50.300">
    <property type="entry name" value="P-loop containing nucleotide triphosphate hydrolases"/>
    <property type="match status" value="1"/>
</dbReference>
<dbReference type="InterPro" id="IPR002197">
    <property type="entry name" value="HTH_Fis"/>
</dbReference>
<protein>
    <submittedName>
        <fullName evidence="11">Fused response regulator of ato opeon, in two-component system with AtoS: response regulator sigma54 interaction protein</fullName>
    </submittedName>
    <submittedName>
        <fullName evidence="12">Sigma-54-dependent Fis family transcriptional regulator</fullName>
    </submittedName>
</protein>
<dbReference type="FunFam" id="3.40.50.2300:FF:000018">
    <property type="entry name" value="DNA-binding transcriptional regulator NtrC"/>
    <property type="match status" value="1"/>
</dbReference>
<keyword evidence="3" id="KW-0067">ATP-binding</keyword>
<keyword evidence="1 8" id="KW-0597">Phosphoprotein</keyword>
<dbReference type="GO" id="GO:0005524">
    <property type="term" value="F:ATP binding"/>
    <property type="evidence" value="ECO:0007669"/>
    <property type="project" value="UniProtKB-KW"/>
</dbReference>
<name>A0A0B7GZQ0_TREPH</name>
<dbReference type="InterPro" id="IPR025944">
    <property type="entry name" value="Sigma_54_int_dom_CS"/>
</dbReference>
<dbReference type="PANTHER" id="PTHR32071">
    <property type="entry name" value="TRANSCRIPTIONAL REGULATORY PROTEIN"/>
    <property type="match status" value="1"/>
</dbReference>
<evidence type="ECO:0000313" key="14">
    <source>
        <dbReference type="Proteomes" id="UP000323594"/>
    </source>
</evidence>
<dbReference type="SUPFAM" id="SSF46689">
    <property type="entry name" value="Homeodomain-like"/>
    <property type="match status" value="1"/>
</dbReference>
<evidence type="ECO:0000259" key="9">
    <source>
        <dbReference type="PROSITE" id="PS50045"/>
    </source>
</evidence>
<evidence type="ECO:0000256" key="3">
    <source>
        <dbReference type="ARBA" id="ARBA00022840"/>
    </source>
</evidence>
<evidence type="ECO:0000313" key="13">
    <source>
        <dbReference type="Proteomes" id="UP000042527"/>
    </source>
</evidence>
<dbReference type="SMART" id="SM00382">
    <property type="entry name" value="AAA"/>
    <property type="match status" value="1"/>
</dbReference>
<accession>A0A0B7GZQ0</accession>
<dbReference type="EMBL" id="CP042817">
    <property type="protein sequence ID" value="QEJ97749.1"/>
    <property type="molecule type" value="Genomic_DNA"/>
</dbReference>
<dbReference type="Pfam" id="PF00072">
    <property type="entry name" value="Response_reg"/>
    <property type="match status" value="1"/>
</dbReference>
<keyword evidence="7" id="KW-0804">Transcription</keyword>